<organism evidence="1 2">
    <name type="scientific">Malus baccata</name>
    <name type="common">Siberian crab apple</name>
    <name type="synonym">Pyrus baccata</name>
    <dbReference type="NCBI Taxonomy" id="106549"/>
    <lineage>
        <taxon>Eukaryota</taxon>
        <taxon>Viridiplantae</taxon>
        <taxon>Streptophyta</taxon>
        <taxon>Embryophyta</taxon>
        <taxon>Tracheophyta</taxon>
        <taxon>Spermatophyta</taxon>
        <taxon>Magnoliopsida</taxon>
        <taxon>eudicotyledons</taxon>
        <taxon>Gunneridae</taxon>
        <taxon>Pentapetalae</taxon>
        <taxon>rosids</taxon>
        <taxon>fabids</taxon>
        <taxon>Rosales</taxon>
        <taxon>Rosaceae</taxon>
        <taxon>Amygdaloideae</taxon>
        <taxon>Maleae</taxon>
        <taxon>Malus</taxon>
    </lineage>
</organism>
<dbReference type="AlphaFoldDB" id="A0A540N180"/>
<accession>A0A540N180</accession>
<evidence type="ECO:0000313" key="1">
    <source>
        <dbReference type="EMBL" id="TQE04273.1"/>
    </source>
</evidence>
<proteinExistence type="predicted"/>
<name>A0A540N180_MALBA</name>
<sequence>MFEQFVRKCLENKDQEQPPLMRHTTVFDFEHKLHLSKMDYKGKPMEQLGDNSKHLTHKILVTLSPCIMCLGNSLPCLLHAVFEDMLEEGSSRLSLQLTEPILRHVLGYLRLTTVSKDSQSRARGPHFNTIPALAVVSNLVNW</sequence>
<evidence type="ECO:0000313" key="2">
    <source>
        <dbReference type="Proteomes" id="UP000315295"/>
    </source>
</evidence>
<dbReference type="Proteomes" id="UP000315295">
    <property type="component" value="Unassembled WGS sequence"/>
</dbReference>
<comment type="caution">
    <text evidence="1">The sequence shown here is derived from an EMBL/GenBank/DDBJ whole genome shotgun (WGS) entry which is preliminary data.</text>
</comment>
<gene>
    <name evidence="1" type="ORF">C1H46_010058</name>
</gene>
<keyword evidence="2" id="KW-1185">Reference proteome</keyword>
<dbReference type="EMBL" id="VIEB01000142">
    <property type="protein sequence ID" value="TQE04273.1"/>
    <property type="molecule type" value="Genomic_DNA"/>
</dbReference>
<protein>
    <submittedName>
        <fullName evidence="1">Uncharacterized protein</fullName>
    </submittedName>
</protein>
<reference evidence="1 2" key="1">
    <citation type="journal article" date="2019" name="G3 (Bethesda)">
        <title>Sequencing of a Wild Apple (Malus baccata) Genome Unravels the Differences Between Cultivated and Wild Apple Species Regarding Disease Resistance and Cold Tolerance.</title>
        <authorList>
            <person name="Chen X."/>
        </authorList>
    </citation>
    <scope>NUCLEOTIDE SEQUENCE [LARGE SCALE GENOMIC DNA]</scope>
    <source>
        <strain evidence="2">cv. Shandingzi</strain>
        <tissue evidence="1">Leaves</tissue>
    </source>
</reference>